<dbReference type="KEGG" id="ptm:GSPATT00011419001"/>
<reference evidence="4 5" key="1">
    <citation type="journal article" date="2006" name="Nature">
        <title>Global trends of whole-genome duplications revealed by the ciliate Paramecium tetraurelia.</title>
        <authorList>
            <consortium name="Genoscope"/>
            <person name="Aury J.-M."/>
            <person name="Jaillon O."/>
            <person name="Duret L."/>
            <person name="Noel B."/>
            <person name="Jubin C."/>
            <person name="Porcel B.M."/>
            <person name="Segurens B."/>
            <person name="Daubin V."/>
            <person name="Anthouard V."/>
            <person name="Aiach N."/>
            <person name="Arnaiz O."/>
            <person name="Billaut A."/>
            <person name="Beisson J."/>
            <person name="Blanc I."/>
            <person name="Bouhouche K."/>
            <person name="Camara F."/>
            <person name="Duharcourt S."/>
            <person name="Guigo R."/>
            <person name="Gogendeau D."/>
            <person name="Katinka M."/>
            <person name="Keller A.-M."/>
            <person name="Kissmehl R."/>
            <person name="Klotz C."/>
            <person name="Koll F."/>
            <person name="Le Moue A."/>
            <person name="Lepere C."/>
            <person name="Malinsky S."/>
            <person name="Nowacki M."/>
            <person name="Nowak J.K."/>
            <person name="Plattner H."/>
            <person name="Poulain J."/>
            <person name="Ruiz F."/>
            <person name="Serrano V."/>
            <person name="Zagulski M."/>
            <person name="Dessen P."/>
            <person name="Betermier M."/>
            <person name="Weissenbach J."/>
            <person name="Scarpelli C."/>
            <person name="Schachter V."/>
            <person name="Sperling L."/>
            <person name="Meyer E."/>
            <person name="Cohen J."/>
            <person name="Wincker P."/>
        </authorList>
    </citation>
    <scope>NUCLEOTIDE SEQUENCE [LARGE SCALE GENOMIC DNA]</scope>
    <source>
        <strain evidence="4 5">Stock d4-2</strain>
    </source>
</reference>
<dbReference type="InterPro" id="IPR051826">
    <property type="entry name" value="E3_ubiquitin-ligase_domain"/>
</dbReference>
<proteinExistence type="predicted"/>
<evidence type="ECO:0000259" key="3">
    <source>
        <dbReference type="PROSITE" id="PS50089"/>
    </source>
</evidence>
<dbReference type="InterPro" id="IPR013083">
    <property type="entry name" value="Znf_RING/FYVE/PHD"/>
</dbReference>
<keyword evidence="1" id="KW-0863">Zinc-finger</keyword>
<dbReference type="GO" id="GO:0006511">
    <property type="term" value="P:ubiquitin-dependent protein catabolic process"/>
    <property type="evidence" value="ECO:0000318"/>
    <property type="project" value="GO_Central"/>
</dbReference>
<dbReference type="InParanoid" id="A0CYF2"/>
<evidence type="ECO:0000313" key="5">
    <source>
        <dbReference type="Proteomes" id="UP000000600"/>
    </source>
</evidence>
<gene>
    <name evidence="4" type="ORF">GSPATT00011419001</name>
</gene>
<dbReference type="PANTHER" id="PTHR22765:SF411">
    <property type="entry name" value="OS02G0248440 PROTEIN"/>
    <property type="match status" value="1"/>
</dbReference>
<keyword evidence="5" id="KW-1185">Reference proteome</keyword>
<dbReference type="AlphaFoldDB" id="A0CYF2"/>
<dbReference type="HOGENOM" id="CLU_502969_0_0_1"/>
<dbReference type="OrthoDB" id="4348522at2759"/>
<organism evidence="4 5">
    <name type="scientific">Paramecium tetraurelia</name>
    <dbReference type="NCBI Taxonomy" id="5888"/>
    <lineage>
        <taxon>Eukaryota</taxon>
        <taxon>Sar</taxon>
        <taxon>Alveolata</taxon>
        <taxon>Ciliophora</taxon>
        <taxon>Intramacronucleata</taxon>
        <taxon>Oligohymenophorea</taxon>
        <taxon>Peniculida</taxon>
        <taxon>Parameciidae</taxon>
        <taxon>Paramecium</taxon>
    </lineage>
</organism>
<feature type="region of interest" description="Disordered" evidence="2">
    <location>
        <begin position="251"/>
        <end position="291"/>
    </location>
</feature>
<dbReference type="PANTHER" id="PTHR22765">
    <property type="entry name" value="RING FINGER AND PROTEASE ASSOCIATED DOMAIN-CONTAINING"/>
    <property type="match status" value="1"/>
</dbReference>
<dbReference type="Pfam" id="PF13639">
    <property type="entry name" value="zf-RING_2"/>
    <property type="match status" value="1"/>
</dbReference>
<evidence type="ECO:0000256" key="1">
    <source>
        <dbReference type="PROSITE-ProRule" id="PRU00175"/>
    </source>
</evidence>
<dbReference type="InterPro" id="IPR001841">
    <property type="entry name" value="Znf_RING"/>
</dbReference>
<dbReference type="SMART" id="SM00184">
    <property type="entry name" value="RING"/>
    <property type="match status" value="1"/>
</dbReference>
<feature type="region of interest" description="Disordered" evidence="2">
    <location>
        <begin position="349"/>
        <end position="376"/>
    </location>
</feature>
<evidence type="ECO:0000313" key="4">
    <source>
        <dbReference type="EMBL" id="CAK75819.1"/>
    </source>
</evidence>
<dbReference type="Proteomes" id="UP000000600">
    <property type="component" value="Unassembled WGS sequence"/>
</dbReference>
<feature type="compositionally biased region" description="Low complexity" evidence="2">
    <location>
        <begin position="269"/>
        <end position="288"/>
    </location>
</feature>
<dbReference type="GO" id="GO:0008270">
    <property type="term" value="F:zinc ion binding"/>
    <property type="evidence" value="ECO:0007669"/>
    <property type="project" value="UniProtKB-KW"/>
</dbReference>
<dbReference type="Gene3D" id="3.30.40.10">
    <property type="entry name" value="Zinc/RING finger domain, C3HC4 (zinc finger)"/>
    <property type="match status" value="1"/>
</dbReference>
<dbReference type="RefSeq" id="XP_001443216.1">
    <property type="nucleotide sequence ID" value="XM_001443179.1"/>
</dbReference>
<dbReference type="FunFam" id="3.30.40.10:FF:001060">
    <property type="entry name" value="Uncharacterized protein"/>
    <property type="match status" value="1"/>
</dbReference>
<dbReference type="STRING" id="5888.A0CYF2"/>
<feature type="compositionally biased region" description="Basic and acidic residues" evidence="2">
    <location>
        <begin position="349"/>
        <end position="365"/>
    </location>
</feature>
<keyword evidence="1" id="KW-0479">Metal-binding</keyword>
<accession>A0CYF2</accession>
<keyword evidence="1" id="KW-0862">Zinc</keyword>
<protein>
    <recommendedName>
        <fullName evidence="3">RING-type domain-containing protein</fullName>
    </recommendedName>
</protein>
<dbReference type="OMA" id="EIYEYFT"/>
<name>A0CYF2_PARTE</name>
<sequence length="542" mass="64827">MQEKKRNIIIQEICHQTYFNNNQLIIPIQEQKPMTTCIEIVQRRLIKSISRIRGASQNTIEQLKNTQQNLQYPIQPQTQIQRKDVPNQVDQDFQAINPYAQQKEVNFKPQVNQLITQEQRKYKDDVKIYYNQLNYKQYQPLKGNIDQNQQQKQQFQKTTVQQTQIQTEQYKAQQQQKQFTYTQVVEQNQQQLNLGDSNLKSPNKKHIKIQQHNQELHQIRIVNEERDQFLKHFMTQIKNTLQNYGGIQIVKQSSEERKRGNKSSREAGQQTQFNRNQGQQNQPYQEVQQPKKPKIVEIQSNIQLQNSILRKDQNERLLFTQQQQFYQQQFQQNSPQQKSKQRIQIKEVKIQEPKHNEDIQPDRKQPNAQKGYYDSKSHNHIKNTQQKVQHQQVNRRDHQYINQTQVQIQQQNYQNDGRHRALSDLQQRRRIEYRPGMVITDDLVNQMTPEEIYEYFTQLDLENQLGLKSKIIVLENKRVQINTADSCAICLEDIQPQKEAVDIKLDCNHQFHYVCIKQWLQKSKFCPVCKKQVDCGTNQNIQ</sequence>
<feature type="domain" description="RING-type" evidence="3">
    <location>
        <begin position="487"/>
        <end position="530"/>
    </location>
</feature>
<dbReference type="EMBL" id="CT868219">
    <property type="protein sequence ID" value="CAK75819.1"/>
    <property type="molecule type" value="Genomic_DNA"/>
</dbReference>
<dbReference type="GeneID" id="5029001"/>
<dbReference type="SUPFAM" id="SSF57850">
    <property type="entry name" value="RING/U-box"/>
    <property type="match status" value="1"/>
</dbReference>
<dbReference type="eggNOG" id="KOG0800">
    <property type="taxonomic scope" value="Eukaryota"/>
</dbReference>
<dbReference type="GO" id="GO:0061630">
    <property type="term" value="F:ubiquitin protein ligase activity"/>
    <property type="evidence" value="ECO:0000318"/>
    <property type="project" value="GO_Central"/>
</dbReference>
<dbReference type="PROSITE" id="PS50089">
    <property type="entry name" value="ZF_RING_2"/>
    <property type="match status" value="1"/>
</dbReference>
<evidence type="ECO:0000256" key="2">
    <source>
        <dbReference type="SAM" id="MobiDB-lite"/>
    </source>
</evidence>